<dbReference type="EMBL" id="PQFF01000004">
    <property type="protein sequence ID" value="RHZ90150.1"/>
    <property type="molecule type" value="Genomic_DNA"/>
</dbReference>
<comment type="caution">
    <text evidence="1">The sequence shown here is derived from an EMBL/GenBank/DDBJ whole genome shotgun (WGS) entry which is preliminary data.</text>
</comment>
<evidence type="ECO:0000313" key="2">
    <source>
        <dbReference type="Proteomes" id="UP000266861"/>
    </source>
</evidence>
<keyword evidence="2" id="KW-1185">Reference proteome</keyword>
<organism evidence="1 2">
    <name type="scientific">Diversispora epigaea</name>
    <dbReference type="NCBI Taxonomy" id="1348612"/>
    <lineage>
        <taxon>Eukaryota</taxon>
        <taxon>Fungi</taxon>
        <taxon>Fungi incertae sedis</taxon>
        <taxon>Mucoromycota</taxon>
        <taxon>Glomeromycotina</taxon>
        <taxon>Glomeromycetes</taxon>
        <taxon>Diversisporales</taxon>
        <taxon>Diversisporaceae</taxon>
        <taxon>Diversispora</taxon>
    </lineage>
</organism>
<accession>A0A397K060</accession>
<proteinExistence type="predicted"/>
<dbReference type="Proteomes" id="UP000266861">
    <property type="component" value="Unassembled WGS sequence"/>
</dbReference>
<reference evidence="1 2" key="1">
    <citation type="submission" date="2018-08" db="EMBL/GenBank/DDBJ databases">
        <title>Genome and evolution of the arbuscular mycorrhizal fungus Diversispora epigaea (formerly Glomus versiforme) and its bacterial endosymbionts.</title>
        <authorList>
            <person name="Sun X."/>
            <person name="Fei Z."/>
            <person name="Harrison M."/>
        </authorList>
    </citation>
    <scope>NUCLEOTIDE SEQUENCE [LARGE SCALE GENOMIC DNA]</scope>
    <source>
        <strain evidence="1 2">IT104</strain>
    </source>
</reference>
<evidence type="ECO:0000313" key="1">
    <source>
        <dbReference type="EMBL" id="RHZ90150.1"/>
    </source>
</evidence>
<gene>
    <name evidence="1" type="ORF">Glove_5g30</name>
</gene>
<dbReference type="AlphaFoldDB" id="A0A397K060"/>
<name>A0A397K060_9GLOM</name>
<sequence length="72" mass="7751">MNSQKRQSVGAVIGKVTLKSVPRLIGDWDQWFSNSPETVKLGPVPGESSDIPTSILSSSSEKVYYPGSLLLS</sequence>
<protein>
    <submittedName>
        <fullName evidence="1">Uncharacterized protein</fullName>
    </submittedName>
</protein>